<sequence>MEGIEEILGRHPFFAGFAGFAAEHGRLVAGCARNQRFAAGEYLFREGDPADAFFLIRHGRVALELVEPGRPPVVFATLGEGEIVGASWLLPPYRWRFAARAVELTRAIGIDAACLRGKCEADHHLGYEMMKRFLPILVERLQATRLQILDVYGKR</sequence>
<dbReference type="STRING" id="170623.SAMN04244579_02188"/>
<dbReference type="InterPro" id="IPR014710">
    <property type="entry name" value="RmlC-like_jellyroll"/>
</dbReference>
<evidence type="ECO:0000313" key="3">
    <source>
        <dbReference type="Proteomes" id="UP000199005"/>
    </source>
</evidence>
<feature type="domain" description="Cyclic nucleotide-binding" evidence="1">
    <location>
        <begin position="16"/>
        <end position="98"/>
    </location>
</feature>
<dbReference type="Proteomes" id="UP000199005">
    <property type="component" value="Unassembled WGS sequence"/>
</dbReference>
<proteinExistence type="predicted"/>
<gene>
    <name evidence="2" type="ORF">SAMN04244579_02188</name>
</gene>
<dbReference type="InterPro" id="IPR050397">
    <property type="entry name" value="Env_Response_Regulators"/>
</dbReference>
<accession>A0A1H6TXI9</accession>
<dbReference type="GO" id="GO:0005829">
    <property type="term" value="C:cytosol"/>
    <property type="evidence" value="ECO:0007669"/>
    <property type="project" value="TreeGrafter"/>
</dbReference>
<organism evidence="2 3">
    <name type="scientific">Azotobacter beijerinckii</name>
    <dbReference type="NCBI Taxonomy" id="170623"/>
    <lineage>
        <taxon>Bacteria</taxon>
        <taxon>Pseudomonadati</taxon>
        <taxon>Pseudomonadota</taxon>
        <taxon>Gammaproteobacteria</taxon>
        <taxon>Pseudomonadales</taxon>
        <taxon>Pseudomonadaceae</taxon>
        <taxon>Azotobacter</taxon>
    </lineage>
</organism>
<dbReference type="Pfam" id="PF00027">
    <property type="entry name" value="cNMP_binding"/>
    <property type="match status" value="1"/>
</dbReference>
<dbReference type="PANTHER" id="PTHR24567">
    <property type="entry name" value="CRP FAMILY TRANSCRIPTIONAL REGULATORY PROTEIN"/>
    <property type="match status" value="1"/>
</dbReference>
<name>A0A1H6TXI9_9GAMM</name>
<dbReference type="GO" id="GO:0003700">
    <property type="term" value="F:DNA-binding transcription factor activity"/>
    <property type="evidence" value="ECO:0007669"/>
    <property type="project" value="TreeGrafter"/>
</dbReference>
<dbReference type="PANTHER" id="PTHR24567:SF74">
    <property type="entry name" value="HTH-TYPE TRANSCRIPTIONAL REGULATOR ARCR"/>
    <property type="match status" value="1"/>
</dbReference>
<dbReference type="SMART" id="SM00100">
    <property type="entry name" value="cNMP"/>
    <property type="match status" value="1"/>
</dbReference>
<dbReference type="SUPFAM" id="SSF51206">
    <property type="entry name" value="cAMP-binding domain-like"/>
    <property type="match status" value="1"/>
</dbReference>
<dbReference type="CDD" id="cd00038">
    <property type="entry name" value="CAP_ED"/>
    <property type="match status" value="1"/>
</dbReference>
<dbReference type="InterPro" id="IPR000595">
    <property type="entry name" value="cNMP-bd_dom"/>
</dbReference>
<reference evidence="2 3" key="1">
    <citation type="submission" date="2016-10" db="EMBL/GenBank/DDBJ databases">
        <authorList>
            <person name="de Groot N.N."/>
        </authorList>
    </citation>
    <scope>NUCLEOTIDE SEQUENCE [LARGE SCALE GENOMIC DNA]</scope>
    <source>
        <strain evidence="2 3">DSM 1041</strain>
    </source>
</reference>
<dbReference type="AlphaFoldDB" id="A0A1H6TXI9"/>
<dbReference type="RefSeq" id="WP_090899425.1">
    <property type="nucleotide sequence ID" value="NZ_FNYO01000022.1"/>
</dbReference>
<dbReference type="PROSITE" id="PS50042">
    <property type="entry name" value="CNMP_BINDING_3"/>
    <property type="match status" value="1"/>
</dbReference>
<evidence type="ECO:0000259" key="1">
    <source>
        <dbReference type="PROSITE" id="PS50042"/>
    </source>
</evidence>
<dbReference type="InterPro" id="IPR018490">
    <property type="entry name" value="cNMP-bd_dom_sf"/>
</dbReference>
<evidence type="ECO:0000313" key="2">
    <source>
        <dbReference type="EMBL" id="SEI83926.1"/>
    </source>
</evidence>
<protein>
    <submittedName>
        <fullName evidence="2">Cyclic nucleotide-binding domain-containing protein</fullName>
    </submittedName>
</protein>
<dbReference type="Gene3D" id="2.60.120.10">
    <property type="entry name" value="Jelly Rolls"/>
    <property type="match status" value="1"/>
</dbReference>
<dbReference type="EMBL" id="FNYO01000022">
    <property type="protein sequence ID" value="SEI83926.1"/>
    <property type="molecule type" value="Genomic_DNA"/>
</dbReference>